<keyword evidence="2" id="KW-0812">Transmembrane</keyword>
<evidence type="ECO:0000256" key="1">
    <source>
        <dbReference type="SAM" id="Coils"/>
    </source>
</evidence>
<accession>A0A1H0M828</accession>
<dbReference type="RefSeq" id="WP_074694489.1">
    <property type="nucleotide sequence ID" value="NZ_FNJN01000002.1"/>
</dbReference>
<proteinExistence type="predicted"/>
<feature type="coiled-coil region" evidence="1">
    <location>
        <begin position="191"/>
        <end position="298"/>
    </location>
</feature>
<protein>
    <submittedName>
        <fullName evidence="3">Uncharacterized protein</fullName>
    </submittedName>
</protein>
<feature type="transmembrane region" description="Helical" evidence="2">
    <location>
        <begin position="6"/>
        <end position="28"/>
    </location>
</feature>
<keyword evidence="1" id="KW-0175">Coiled coil</keyword>
<evidence type="ECO:0000313" key="3">
    <source>
        <dbReference type="EMBL" id="SDO76260.1"/>
    </source>
</evidence>
<dbReference type="EMBL" id="FNJN01000002">
    <property type="protein sequence ID" value="SDO76260.1"/>
    <property type="molecule type" value="Genomic_DNA"/>
</dbReference>
<gene>
    <name evidence="3" type="ORF">SAMN04487788_0767</name>
</gene>
<name>A0A1H0M828_MICTS</name>
<keyword evidence="2" id="KW-1133">Transmembrane helix</keyword>
<keyword evidence="2" id="KW-0472">Membrane</keyword>
<evidence type="ECO:0000256" key="2">
    <source>
        <dbReference type="SAM" id="Phobius"/>
    </source>
</evidence>
<reference evidence="3 4" key="1">
    <citation type="submission" date="2016-10" db="EMBL/GenBank/DDBJ databases">
        <authorList>
            <person name="de Groot N.N."/>
        </authorList>
    </citation>
    <scope>NUCLEOTIDE SEQUENCE [LARGE SCALE GENOMIC DNA]</scope>
    <source>
        <strain evidence="3 4">StLB037</strain>
    </source>
</reference>
<sequence length="398" mass="42718">MSELEGVIPAAVALLVAALVVGVIVIAVRFSRRSPRARATAARAVTAAGEALLRLDDAVSRLDVAFRAVDAMDAADEPADLRRARAAAVRARDRGFADLSRLEADTGVAARRADDARRLRAGFDDQIRRVERTREQLQEWARAHRTPADLLELTRRRRDELIETTGDPEPLVTALRDRFTREDRDDAETAARAASDALREVDDALERAASEPDGGHLVAATAALLRAERQLRAVEDAHRIALQAAENADAELVAARAEIEAATASASRRPTEAAPDALDRLRAAARDLDLAAAEAVRRPRWAIATVARVRETRDDALGEAMSPRERLEAARAALPGTLACARAALAAAEARGSTAAIGERLRLEDARRQLAAARAATDAEQALAHARAGWHAVSDPVA</sequence>
<organism evidence="3 4">
    <name type="scientific">Microbacterium testaceum (strain StLB037)</name>
    <dbReference type="NCBI Taxonomy" id="979556"/>
    <lineage>
        <taxon>Bacteria</taxon>
        <taxon>Bacillati</taxon>
        <taxon>Actinomycetota</taxon>
        <taxon>Actinomycetes</taxon>
        <taxon>Micrococcales</taxon>
        <taxon>Microbacteriaceae</taxon>
        <taxon>Microbacterium</taxon>
    </lineage>
</organism>
<dbReference type="Proteomes" id="UP000186456">
    <property type="component" value="Unassembled WGS sequence"/>
</dbReference>
<dbReference type="AlphaFoldDB" id="A0A1H0M828"/>
<evidence type="ECO:0000313" key="4">
    <source>
        <dbReference type="Proteomes" id="UP000186456"/>
    </source>
</evidence>